<dbReference type="EMBL" id="DSQF01000008">
    <property type="protein sequence ID" value="HGZ42626.1"/>
    <property type="molecule type" value="Genomic_DNA"/>
</dbReference>
<gene>
    <name evidence="2" type="ORF">ENR23_04230</name>
</gene>
<keyword evidence="1" id="KW-0472">Membrane</keyword>
<feature type="transmembrane region" description="Helical" evidence="1">
    <location>
        <begin position="168"/>
        <end position="189"/>
    </location>
</feature>
<reference evidence="2" key="1">
    <citation type="journal article" date="2020" name="mSystems">
        <title>Genome- and Community-Level Interaction Insights into Carbon Utilization and Element Cycling Functions of Hydrothermarchaeota in Hydrothermal Sediment.</title>
        <authorList>
            <person name="Zhou Z."/>
            <person name="Liu Y."/>
            <person name="Xu W."/>
            <person name="Pan J."/>
            <person name="Luo Z.H."/>
            <person name="Li M."/>
        </authorList>
    </citation>
    <scope>NUCLEOTIDE SEQUENCE [LARGE SCALE GENOMIC DNA]</scope>
    <source>
        <strain evidence="2">SpSt-381</strain>
    </source>
</reference>
<keyword evidence="1" id="KW-0812">Transmembrane</keyword>
<organism evidence="2">
    <name type="scientific">Eiseniibacteriota bacterium</name>
    <dbReference type="NCBI Taxonomy" id="2212470"/>
    <lineage>
        <taxon>Bacteria</taxon>
        <taxon>Candidatus Eiseniibacteriota</taxon>
    </lineage>
</organism>
<sequence>MAYLNRKFHATERRLILLAALVLLPVFFLPVLPIWQMRMWAPQYREGLTLTIYTNDIRGDIQKINTLNHYVGMKAISAADFGEFRYMPQALTGFGVLALVAALLNRRWIAILGWLAFTAFSAWMFGQYLAWLWKYGHELDPRAAFKLEAFMPPAIGYQKMANFKVLSLPHVGTLLLGLAWLLGPVTLWLERRDDARAAAAAGDDAAAPAPAGGAAR</sequence>
<proteinExistence type="predicted"/>
<feature type="transmembrane region" description="Helical" evidence="1">
    <location>
        <begin position="111"/>
        <end position="133"/>
    </location>
</feature>
<protein>
    <submittedName>
        <fullName evidence="2">Uncharacterized protein</fullName>
    </submittedName>
</protein>
<feature type="transmembrane region" description="Helical" evidence="1">
    <location>
        <begin position="15"/>
        <end position="35"/>
    </location>
</feature>
<feature type="transmembrane region" description="Helical" evidence="1">
    <location>
        <begin position="86"/>
        <end position="104"/>
    </location>
</feature>
<name>A0A832I2R2_UNCEI</name>
<comment type="caution">
    <text evidence="2">The sequence shown here is derived from an EMBL/GenBank/DDBJ whole genome shotgun (WGS) entry which is preliminary data.</text>
</comment>
<keyword evidence="1" id="KW-1133">Transmembrane helix</keyword>
<evidence type="ECO:0000313" key="2">
    <source>
        <dbReference type="EMBL" id="HGZ42626.1"/>
    </source>
</evidence>
<evidence type="ECO:0000256" key="1">
    <source>
        <dbReference type="SAM" id="Phobius"/>
    </source>
</evidence>
<accession>A0A832I2R2</accession>
<dbReference type="AlphaFoldDB" id="A0A832I2R2"/>